<evidence type="ECO:0000313" key="14">
    <source>
        <dbReference type="Proteomes" id="UP000274429"/>
    </source>
</evidence>
<dbReference type="WBParaSite" id="TTAC_0000118001-mRNA-1">
    <property type="protein sequence ID" value="TTAC_0000118001-mRNA-1"/>
    <property type="gene ID" value="TTAC_0000118001"/>
</dbReference>
<dbReference type="InterPro" id="IPR051022">
    <property type="entry name" value="Notch_Cell-Fate_Det"/>
</dbReference>
<evidence type="ECO:0000313" key="15">
    <source>
        <dbReference type="WBParaSite" id="TTAC_0000118001-mRNA-1"/>
    </source>
</evidence>
<feature type="disulfide bond" evidence="9">
    <location>
        <begin position="265"/>
        <end position="274"/>
    </location>
</feature>
<dbReference type="GO" id="GO:0007219">
    <property type="term" value="P:Notch signaling pathway"/>
    <property type="evidence" value="ECO:0007669"/>
    <property type="project" value="InterPro"/>
</dbReference>
<dbReference type="Proteomes" id="UP000274429">
    <property type="component" value="Unassembled WGS sequence"/>
</dbReference>
<feature type="region of interest" description="Disordered" evidence="10">
    <location>
        <begin position="599"/>
        <end position="621"/>
    </location>
</feature>
<accession>A0A0R3WKE2</accession>
<evidence type="ECO:0000256" key="9">
    <source>
        <dbReference type="PROSITE-ProRule" id="PRU00076"/>
    </source>
</evidence>
<dbReference type="OrthoDB" id="5953235at2759"/>
<dbReference type="InterPro" id="IPR001881">
    <property type="entry name" value="EGF-like_Ca-bd_dom"/>
</dbReference>
<evidence type="ECO:0000256" key="5">
    <source>
        <dbReference type="ARBA" id="ARBA00022737"/>
    </source>
</evidence>
<evidence type="ECO:0000256" key="8">
    <source>
        <dbReference type="ARBA" id="ARBA00023157"/>
    </source>
</evidence>
<keyword evidence="4 11" id="KW-0812">Transmembrane</keyword>
<dbReference type="InterPro" id="IPR000742">
    <property type="entry name" value="EGF"/>
</dbReference>
<dbReference type="GO" id="GO:0016020">
    <property type="term" value="C:membrane"/>
    <property type="evidence" value="ECO:0007669"/>
    <property type="project" value="UniProtKB-SubCell"/>
</dbReference>
<keyword evidence="8 9" id="KW-1015">Disulfide bond</keyword>
<feature type="disulfide bond" evidence="9">
    <location>
        <begin position="348"/>
        <end position="357"/>
    </location>
</feature>
<keyword evidence="2" id="KW-0217">Developmental protein</keyword>
<name>A0A0R3WKE2_HYDTA</name>
<evidence type="ECO:0000256" key="7">
    <source>
        <dbReference type="ARBA" id="ARBA00023136"/>
    </source>
</evidence>
<dbReference type="SMART" id="SM00179">
    <property type="entry name" value="EGF_CA"/>
    <property type="match status" value="2"/>
</dbReference>
<feature type="domain" description="EGF-like" evidence="12">
    <location>
        <begin position="244"/>
        <end position="275"/>
    </location>
</feature>
<evidence type="ECO:0000256" key="11">
    <source>
        <dbReference type="SAM" id="Phobius"/>
    </source>
</evidence>
<feature type="compositionally biased region" description="Low complexity" evidence="10">
    <location>
        <begin position="599"/>
        <end position="614"/>
    </location>
</feature>
<comment type="caution">
    <text evidence="9">Lacks conserved residue(s) required for the propagation of feature annotation.</text>
</comment>
<dbReference type="GO" id="GO:0032502">
    <property type="term" value="P:developmental process"/>
    <property type="evidence" value="ECO:0007669"/>
    <property type="project" value="UniProtKB-ARBA"/>
</dbReference>
<gene>
    <name evidence="13" type="ORF">TTAC_LOCUS1181</name>
</gene>
<dbReference type="SUPFAM" id="SSF57196">
    <property type="entry name" value="EGF/Laminin"/>
    <property type="match status" value="3"/>
</dbReference>
<evidence type="ECO:0000256" key="6">
    <source>
        <dbReference type="ARBA" id="ARBA00022989"/>
    </source>
</evidence>
<feature type="transmembrane region" description="Helical" evidence="11">
    <location>
        <begin position="478"/>
        <end position="504"/>
    </location>
</feature>
<reference evidence="15" key="1">
    <citation type="submission" date="2017-02" db="UniProtKB">
        <authorList>
            <consortium name="WormBaseParasite"/>
        </authorList>
    </citation>
    <scope>IDENTIFICATION</scope>
</reference>
<feature type="domain" description="EGF-like" evidence="12">
    <location>
        <begin position="316"/>
        <end position="358"/>
    </location>
</feature>
<dbReference type="CDD" id="cd00054">
    <property type="entry name" value="EGF_CA"/>
    <property type="match status" value="3"/>
</dbReference>
<feature type="disulfide bond" evidence="9">
    <location>
        <begin position="387"/>
        <end position="396"/>
    </location>
</feature>
<feature type="disulfide bond" evidence="9">
    <location>
        <begin position="431"/>
        <end position="440"/>
    </location>
</feature>
<dbReference type="STRING" id="6205.A0A0R3WKE2"/>
<dbReference type="PANTHER" id="PTHR24049">
    <property type="entry name" value="CRUMBS FAMILY MEMBER"/>
    <property type="match status" value="1"/>
</dbReference>
<evidence type="ECO:0000256" key="3">
    <source>
        <dbReference type="ARBA" id="ARBA00022536"/>
    </source>
</evidence>
<dbReference type="PROSITE" id="PS00022">
    <property type="entry name" value="EGF_1"/>
    <property type="match status" value="4"/>
</dbReference>
<evidence type="ECO:0000256" key="1">
    <source>
        <dbReference type="ARBA" id="ARBA00004479"/>
    </source>
</evidence>
<keyword evidence="3 9" id="KW-0245">EGF-like domain</keyword>
<dbReference type="EMBL" id="UYWX01000205">
    <property type="protein sequence ID" value="VDM17588.1"/>
    <property type="molecule type" value="Genomic_DNA"/>
</dbReference>
<evidence type="ECO:0000259" key="12">
    <source>
        <dbReference type="PROSITE" id="PS50026"/>
    </source>
</evidence>
<evidence type="ECO:0000256" key="2">
    <source>
        <dbReference type="ARBA" id="ARBA00022473"/>
    </source>
</evidence>
<dbReference type="Pfam" id="PF07657">
    <property type="entry name" value="MNNL"/>
    <property type="match status" value="1"/>
</dbReference>
<keyword evidence="7 11" id="KW-0472">Membrane</keyword>
<dbReference type="InterPro" id="IPR011651">
    <property type="entry name" value="Notch_ligand_N"/>
</dbReference>
<dbReference type="GO" id="GO:0005509">
    <property type="term" value="F:calcium ion binding"/>
    <property type="evidence" value="ECO:0007669"/>
    <property type="project" value="InterPro"/>
</dbReference>
<sequence length="672" mass="74789">MTWRAVTFAAHHHLMCWKLIGALFQTLVAGGGIFEIRVEKFQLDENFPAAKCCPQNGDGETDRSFTDCLAKCQFLIRVCLDKYQTVWNADWQPECPLGSKVFPLPLAQRKKPLVNISFPVQGTWQENFTLMLDILHDAGDTSSPKLLFRLPSNEVNFTSHHQWKVKSFGSRSSLAYGKPHSQLAPTQRGIGLRVLTTFTFKCSPGFFGPLCENRCDLEGGQLESAECESDETRCPQGYKGQHCDIPICTKGCQNGDCIDPDTCRCHQGWTGIDCSVCQAYPGCKHGSCSFDQKKNRQLPFTCSCEEGWGGMLCDIDLQFCQNNKGVCKNNGKCENARSPSGQPYRCVCVPGFRGDHCEMVQLDCLSHGCRNGGQCTQHMDGQTRCICPKGYYGTLCEFNQTICSEHPCQAANSVCHPLPQPKNGRQFYCACPPGYTGDNCEINIDDCASKPCQNEPLASDKSSIVMVHLQPSFLSLTIGIPVAVAISGLVLAIAVCLFMAVCLWRREKTHSKIKSSPQNFSPKLQLEEDINGYASETSTIWSAYEPLSSLRSNETKLPKLSLYPKLKGEDKMKHLEPPLYHQQRYCEAPSNRSFSTLLSPTSTYETPSSYEDTSVPTLPPRPSRIGSIITYPPTFLRPILYPFSPQKTFPGQRFTNSPADLAYTTLTNDNKR</sequence>
<dbReference type="SMART" id="SM00181">
    <property type="entry name" value="EGF"/>
    <property type="match status" value="6"/>
</dbReference>
<comment type="subcellular location">
    <subcellularLocation>
        <location evidence="1">Membrane</location>
        <topology evidence="1">Single-pass type I membrane protein</topology>
    </subcellularLocation>
</comment>
<evidence type="ECO:0000256" key="4">
    <source>
        <dbReference type="ARBA" id="ARBA00022692"/>
    </source>
</evidence>
<dbReference type="PROSITE" id="PS01186">
    <property type="entry name" value="EGF_2"/>
    <property type="match status" value="4"/>
</dbReference>
<protein>
    <submittedName>
        <fullName evidence="15">Delta-like protein</fullName>
    </submittedName>
</protein>
<proteinExistence type="predicted"/>
<reference evidence="13 14" key="2">
    <citation type="submission" date="2018-11" db="EMBL/GenBank/DDBJ databases">
        <authorList>
            <consortium name="Pathogen Informatics"/>
        </authorList>
    </citation>
    <scope>NUCLEOTIDE SEQUENCE [LARGE SCALE GENOMIC DNA]</scope>
</reference>
<dbReference type="Pfam" id="PF21700">
    <property type="entry name" value="EGF_DL_JAG"/>
    <property type="match status" value="1"/>
</dbReference>
<organism evidence="15">
    <name type="scientific">Hydatigena taeniaeformis</name>
    <name type="common">Feline tapeworm</name>
    <name type="synonym">Taenia taeniaeformis</name>
    <dbReference type="NCBI Taxonomy" id="6205"/>
    <lineage>
        <taxon>Eukaryota</taxon>
        <taxon>Metazoa</taxon>
        <taxon>Spiralia</taxon>
        <taxon>Lophotrochozoa</taxon>
        <taxon>Platyhelminthes</taxon>
        <taxon>Cestoda</taxon>
        <taxon>Eucestoda</taxon>
        <taxon>Cyclophyllidea</taxon>
        <taxon>Taeniidae</taxon>
        <taxon>Hydatigera</taxon>
    </lineage>
</organism>
<keyword evidence="14" id="KW-1185">Reference proteome</keyword>
<feature type="domain" description="EGF-like" evidence="12">
    <location>
        <begin position="399"/>
        <end position="441"/>
    </location>
</feature>
<dbReference type="Gene3D" id="2.60.40.3510">
    <property type="match status" value="1"/>
</dbReference>
<dbReference type="PROSITE" id="PS50026">
    <property type="entry name" value="EGF_3"/>
    <property type="match status" value="4"/>
</dbReference>
<dbReference type="Gene3D" id="2.10.25.10">
    <property type="entry name" value="Laminin"/>
    <property type="match status" value="4"/>
</dbReference>
<dbReference type="AlphaFoldDB" id="A0A0R3WKE2"/>
<evidence type="ECO:0000313" key="13">
    <source>
        <dbReference type="EMBL" id="VDM17588.1"/>
    </source>
</evidence>
<feature type="domain" description="EGF-like" evidence="12">
    <location>
        <begin position="360"/>
        <end position="397"/>
    </location>
</feature>
<evidence type="ECO:0000256" key="10">
    <source>
        <dbReference type="SAM" id="MobiDB-lite"/>
    </source>
</evidence>
<keyword evidence="5" id="KW-0677">Repeat</keyword>
<keyword evidence="6 11" id="KW-1133">Transmembrane helix</keyword>